<dbReference type="eggNOG" id="COG2885">
    <property type="taxonomic scope" value="Bacteria"/>
</dbReference>
<dbReference type="InterPro" id="IPR036737">
    <property type="entry name" value="OmpA-like_sf"/>
</dbReference>
<name>A3V4R1_9RHOB</name>
<keyword evidence="5" id="KW-0732">Signal</keyword>
<dbReference type="PANTHER" id="PTHR30329:SF21">
    <property type="entry name" value="LIPOPROTEIN YIAD-RELATED"/>
    <property type="match status" value="1"/>
</dbReference>
<evidence type="ECO:0000256" key="4">
    <source>
        <dbReference type="PROSITE-ProRule" id="PRU00473"/>
    </source>
</evidence>
<keyword evidence="3" id="KW-0998">Cell outer membrane</keyword>
<dbReference type="SUPFAM" id="SSF103088">
    <property type="entry name" value="OmpA-like"/>
    <property type="match status" value="1"/>
</dbReference>
<evidence type="ECO:0000259" key="6">
    <source>
        <dbReference type="PROSITE" id="PS51123"/>
    </source>
</evidence>
<dbReference type="HOGENOM" id="CLU_055761_0_0_5"/>
<feature type="chain" id="PRO_5002660825" evidence="5">
    <location>
        <begin position="19"/>
        <end position="307"/>
    </location>
</feature>
<dbReference type="PANTHER" id="PTHR30329">
    <property type="entry name" value="STATOR ELEMENT OF FLAGELLAR MOTOR COMPLEX"/>
    <property type="match status" value="1"/>
</dbReference>
<keyword evidence="8" id="KW-1185">Reference proteome</keyword>
<dbReference type="AlphaFoldDB" id="A3V4R1"/>
<dbReference type="STRING" id="314232.SKA53_13816"/>
<gene>
    <name evidence="7" type="ORF">SKA53_13816</name>
</gene>
<dbReference type="InterPro" id="IPR006665">
    <property type="entry name" value="OmpA-like"/>
</dbReference>
<dbReference type="Proteomes" id="UP000004507">
    <property type="component" value="Unassembled WGS sequence"/>
</dbReference>
<protein>
    <submittedName>
        <fullName evidence="7">OmpA/MotB family protein</fullName>
    </submittedName>
</protein>
<evidence type="ECO:0000313" key="8">
    <source>
        <dbReference type="Proteomes" id="UP000004507"/>
    </source>
</evidence>
<evidence type="ECO:0000256" key="2">
    <source>
        <dbReference type="ARBA" id="ARBA00023136"/>
    </source>
</evidence>
<dbReference type="RefSeq" id="WP_007206702.1">
    <property type="nucleotide sequence ID" value="NZ_CH672414.1"/>
</dbReference>
<reference evidence="7 8" key="1">
    <citation type="submission" date="2006-01" db="EMBL/GenBank/DDBJ databases">
        <authorList>
            <person name="Hagstrom A."/>
            <person name="Ferriera S."/>
            <person name="Johnson J."/>
            <person name="Kravitz S."/>
            <person name="Halpern A."/>
            <person name="Remington K."/>
            <person name="Beeson K."/>
            <person name="Tran B."/>
            <person name="Rogers Y.-H."/>
            <person name="Friedman R."/>
            <person name="Venter J.C."/>
        </authorList>
    </citation>
    <scope>NUCLEOTIDE SEQUENCE [LARGE SCALE GENOMIC DNA]</scope>
    <source>
        <strain evidence="7 8">SKA53</strain>
    </source>
</reference>
<comment type="subcellular location">
    <subcellularLocation>
        <location evidence="1">Cell outer membrane</location>
    </subcellularLocation>
</comment>
<evidence type="ECO:0000256" key="3">
    <source>
        <dbReference type="ARBA" id="ARBA00023237"/>
    </source>
</evidence>
<dbReference type="InterPro" id="IPR006664">
    <property type="entry name" value="OMP_bac"/>
</dbReference>
<dbReference type="Gene3D" id="3.30.1330.60">
    <property type="entry name" value="OmpA-like domain"/>
    <property type="match status" value="1"/>
</dbReference>
<accession>A3V4R1</accession>
<proteinExistence type="predicted"/>
<feature type="signal peptide" evidence="5">
    <location>
        <begin position="1"/>
        <end position="18"/>
    </location>
</feature>
<keyword evidence="2 4" id="KW-0472">Membrane</keyword>
<evidence type="ECO:0000256" key="5">
    <source>
        <dbReference type="SAM" id="SignalP"/>
    </source>
</evidence>
<evidence type="ECO:0000313" key="7">
    <source>
        <dbReference type="EMBL" id="EAQ06629.1"/>
    </source>
</evidence>
<feature type="domain" description="OmpA-like" evidence="6">
    <location>
        <begin position="189"/>
        <end position="307"/>
    </location>
</feature>
<organism evidence="7 8">
    <name type="scientific">Yoonia vestfoldensis SKA53</name>
    <dbReference type="NCBI Taxonomy" id="314232"/>
    <lineage>
        <taxon>Bacteria</taxon>
        <taxon>Pseudomonadati</taxon>
        <taxon>Pseudomonadota</taxon>
        <taxon>Alphaproteobacteria</taxon>
        <taxon>Rhodobacterales</taxon>
        <taxon>Paracoccaceae</taxon>
        <taxon>Yoonia</taxon>
    </lineage>
</organism>
<dbReference type="EMBL" id="AAMS01000004">
    <property type="protein sequence ID" value="EAQ06629.1"/>
    <property type="molecule type" value="Genomic_DNA"/>
</dbReference>
<dbReference type="CDD" id="cd07185">
    <property type="entry name" value="OmpA_C-like"/>
    <property type="match status" value="1"/>
</dbReference>
<dbReference type="OrthoDB" id="9792021at2"/>
<dbReference type="PROSITE" id="PS51123">
    <property type="entry name" value="OMPA_2"/>
    <property type="match status" value="1"/>
</dbReference>
<dbReference type="PRINTS" id="PR01021">
    <property type="entry name" value="OMPADOMAIN"/>
</dbReference>
<sequence>MIRLAAGLLALWGMSAQAQVLELPADAVLQAAGDLHLDSYALPTGIWADGAVPFLPVEGYVTQQAWRIATQSLTTLALLRPLRDQLRDARFRILFECQTEACGGFDFRFAIDTLPPPEMQVNIGDFRYLAAERTTADGLEYLTLVISRMADASFVQITQITPTGLDMQPLATATAAPVGQANGSLAQQLDDLGHAILRDLDFTIGSAQLSEAAFASLAELAAYLAAYPDRSVALVGHTDSAGALDINIALSQRRARAVLDRLVTRHGVNRRQLAAEGMGYLAPIASNQTETGRDANRRVEVIVTSTD</sequence>
<dbReference type="Pfam" id="PF00691">
    <property type="entry name" value="OmpA"/>
    <property type="match status" value="1"/>
</dbReference>
<comment type="caution">
    <text evidence="7">The sequence shown here is derived from an EMBL/GenBank/DDBJ whole genome shotgun (WGS) entry which is preliminary data.</text>
</comment>
<dbReference type="InterPro" id="IPR050330">
    <property type="entry name" value="Bact_OuterMem_StrucFunc"/>
</dbReference>
<evidence type="ECO:0000256" key="1">
    <source>
        <dbReference type="ARBA" id="ARBA00004442"/>
    </source>
</evidence>
<dbReference type="GO" id="GO:0009279">
    <property type="term" value="C:cell outer membrane"/>
    <property type="evidence" value="ECO:0007669"/>
    <property type="project" value="UniProtKB-SubCell"/>
</dbReference>